<feature type="compositionally biased region" description="Low complexity" evidence="1">
    <location>
        <begin position="180"/>
        <end position="194"/>
    </location>
</feature>
<comment type="caution">
    <text evidence="2">The sequence shown here is derived from an EMBL/GenBank/DDBJ whole genome shotgun (WGS) entry which is preliminary data.</text>
</comment>
<proteinExistence type="predicted"/>
<accession>A0A831SSH4</accession>
<feature type="region of interest" description="Disordered" evidence="1">
    <location>
        <begin position="173"/>
        <end position="194"/>
    </location>
</feature>
<evidence type="ECO:0000256" key="1">
    <source>
        <dbReference type="SAM" id="MobiDB-lite"/>
    </source>
</evidence>
<organism evidence="2">
    <name type="scientific">Prosthecochloris aestuarii</name>
    <dbReference type="NCBI Taxonomy" id="1102"/>
    <lineage>
        <taxon>Bacteria</taxon>
        <taxon>Pseudomonadati</taxon>
        <taxon>Chlorobiota</taxon>
        <taxon>Chlorobiia</taxon>
        <taxon>Chlorobiales</taxon>
        <taxon>Chlorobiaceae</taxon>
        <taxon>Prosthecochloris</taxon>
    </lineage>
</organism>
<dbReference type="Proteomes" id="UP000886335">
    <property type="component" value="Unassembled WGS sequence"/>
</dbReference>
<evidence type="ECO:0000313" key="2">
    <source>
        <dbReference type="EMBL" id="HED30904.1"/>
    </source>
</evidence>
<sequence length="250" mass="27728">MSIKKIKDMGLAEFVAGLISETFEAITASQEEQLRREADMRAAESMSPAEFRRHYLDENDIPALVDHFCDELFGQNVKPGMTYQPPGRQGEELPAFGQLLGTELKERIDYAKQQGSRDLVLTQKGAQDIRHAVLLRYIEHQQDLILKVLNNGLSRIVVDSGKIFSRVSFSVTEHEGSGSSGAPGSSSASATTSRTIVSRRSAVLNRLSRNRSNLVMPGVEFRVRQADDTDPQTSSADLYGEVEIHFRTVS</sequence>
<gene>
    <name evidence="2" type="ORF">ENN50_04310</name>
</gene>
<dbReference type="EMBL" id="DSBW01000099">
    <property type="protein sequence ID" value="HED30904.1"/>
    <property type="molecule type" value="Genomic_DNA"/>
</dbReference>
<reference evidence="2" key="1">
    <citation type="journal article" date="2020" name="mSystems">
        <title>Genome- and Community-Level Interaction Insights into Carbon Utilization and Element Cycling Functions of Hydrothermarchaeota in Hydrothermal Sediment.</title>
        <authorList>
            <person name="Zhou Z."/>
            <person name="Liu Y."/>
            <person name="Xu W."/>
            <person name="Pan J."/>
            <person name="Luo Z.H."/>
            <person name="Li M."/>
        </authorList>
    </citation>
    <scope>NUCLEOTIDE SEQUENCE [LARGE SCALE GENOMIC DNA]</scope>
    <source>
        <strain evidence="2">SpSt-1181</strain>
    </source>
</reference>
<protein>
    <submittedName>
        <fullName evidence="2">Uncharacterized protein</fullName>
    </submittedName>
</protein>
<name>A0A831SSH4_PROAE</name>
<dbReference type="AlphaFoldDB" id="A0A831SSH4"/>